<reference evidence="2" key="1">
    <citation type="submission" date="2020-11" db="EMBL/GenBank/DDBJ databases">
        <authorList>
            <person name="Tran Van P."/>
        </authorList>
    </citation>
    <scope>NUCLEOTIDE SEQUENCE</scope>
</reference>
<feature type="region of interest" description="Disordered" evidence="1">
    <location>
        <begin position="108"/>
        <end position="141"/>
    </location>
</feature>
<feature type="region of interest" description="Disordered" evidence="1">
    <location>
        <begin position="34"/>
        <end position="58"/>
    </location>
</feature>
<dbReference type="EMBL" id="OE007169">
    <property type="protein sequence ID" value="CAD7463059.1"/>
    <property type="molecule type" value="Genomic_DNA"/>
</dbReference>
<name>A0A7R9IR26_9NEOP</name>
<organism evidence="2">
    <name type="scientific">Timema tahoe</name>
    <dbReference type="NCBI Taxonomy" id="61484"/>
    <lineage>
        <taxon>Eukaryota</taxon>
        <taxon>Metazoa</taxon>
        <taxon>Ecdysozoa</taxon>
        <taxon>Arthropoda</taxon>
        <taxon>Hexapoda</taxon>
        <taxon>Insecta</taxon>
        <taxon>Pterygota</taxon>
        <taxon>Neoptera</taxon>
        <taxon>Polyneoptera</taxon>
        <taxon>Phasmatodea</taxon>
        <taxon>Timematodea</taxon>
        <taxon>Timematoidea</taxon>
        <taxon>Timematidae</taxon>
        <taxon>Timema</taxon>
    </lineage>
</organism>
<accession>A0A7R9IR26</accession>
<evidence type="ECO:0000256" key="1">
    <source>
        <dbReference type="SAM" id="MobiDB-lite"/>
    </source>
</evidence>
<feature type="region of interest" description="Disordered" evidence="1">
    <location>
        <begin position="224"/>
        <end position="254"/>
    </location>
</feature>
<dbReference type="AlphaFoldDB" id="A0A7R9IR26"/>
<proteinExistence type="predicted"/>
<gene>
    <name evidence="2" type="ORF">TTEB3V08_LOCUS10946</name>
</gene>
<sequence>MNPQGQGPQTSQANQSQQGGILMSQTNTMAMGGGQITQNVVNPGGIGQQGTSAANSQNSQGQQISGLQQLLITSPLGLSLTILLSLLCTRPDQTSAGVQPNLHHHLANNDRQQQPSSTGGGGGGGSNLNRTQGMMSTGPQRPQFDHIEAARQQNLAKIQQLRQTLEAAQQQELQYKSQLEIYNHMKIQQLQQNLEVAQQQEMQYKAQMEQEQQKMLRAQLQQMTQQQQQQRQMNPQGMQNTQQQQSNQQQQRMMRPQLANNPGLRHLLQQEQYCIIFSHSPPRFTLPGPSRRPFSYLYPHNPRIRCLNNKRRRESRHCRDINR</sequence>
<evidence type="ECO:0000313" key="2">
    <source>
        <dbReference type="EMBL" id="CAD7463059.1"/>
    </source>
</evidence>
<protein>
    <submittedName>
        <fullName evidence="2">Uncharacterized protein</fullName>
    </submittedName>
</protein>
<feature type="compositionally biased region" description="Polar residues" evidence="1">
    <location>
        <begin position="127"/>
        <end position="140"/>
    </location>
</feature>